<protein>
    <submittedName>
        <fullName evidence="2">DUF1127 domain-containing protein</fullName>
    </submittedName>
</protein>
<organism evidence="2 3">
    <name type="scientific">Salinarimonas soli</name>
    <dbReference type="NCBI Taxonomy" id="1638099"/>
    <lineage>
        <taxon>Bacteria</taxon>
        <taxon>Pseudomonadati</taxon>
        <taxon>Pseudomonadota</taxon>
        <taxon>Alphaproteobacteria</taxon>
        <taxon>Hyphomicrobiales</taxon>
        <taxon>Salinarimonadaceae</taxon>
        <taxon>Salinarimonas</taxon>
    </lineage>
</organism>
<comment type="caution">
    <text evidence="2">The sequence shown here is derived from an EMBL/GenBank/DDBJ whole genome shotgun (WGS) entry which is preliminary data.</text>
</comment>
<evidence type="ECO:0000313" key="3">
    <source>
        <dbReference type="Proteomes" id="UP000323142"/>
    </source>
</evidence>
<evidence type="ECO:0000259" key="1">
    <source>
        <dbReference type="Pfam" id="PF06568"/>
    </source>
</evidence>
<dbReference type="EMBL" id="VUOA01000047">
    <property type="protein sequence ID" value="KAA2234582.1"/>
    <property type="molecule type" value="Genomic_DNA"/>
</dbReference>
<keyword evidence="3" id="KW-1185">Reference proteome</keyword>
<dbReference type="RefSeq" id="WP_149822062.1">
    <property type="nucleotide sequence ID" value="NZ_VUOA01000047.1"/>
</dbReference>
<dbReference type="AlphaFoldDB" id="A0A5B2V820"/>
<dbReference type="Pfam" id="PF06568">
    <property type="entry name" value="YjiS-like"/>
    <property type="match status" value="1"/>
</dbReference>
<reference evidence="2 3" key="2">
    <citation type="submission" date="2019-09" db="EMBL/GenBank/DDBJ databases">
        <authorList>
            <person name="Jin C."/>
        </authorList>
    </citation>
    <scope>NUCLEOTIDE SEQUENCE [LARGE SCALE GENOMIC DNA]</scope>
    <source>
        <strain evidence="2 3">BN140002</strain>
    </source>
</reference>
<dbReference type="InterPro" id="IPR009506">
    <property type="entry name" value="YjiS-like"/>
</dbReference>
<evidence type="ECO:0000313" key="2">
    <source>
        <dbReference type="EMBL" id="KAA2234582.1"/>
    </source>
</evidence>
<sequence length="71" mass="8142">MQLTTRPAVASENLVFALSRFRRRALEALIAFEERSGRRRQRRALLRLDERTLGDLGLSAADVEREASRDT</sequence>
<dbReference type="Proteomes" id="UP000323142">
    <property type="component" value="Unassembled WGS sequence"/>
</dbReference>
<reference evidence="2 3" key="1">
    <citation type="submission" date="2019-09" db="EMBL/GenBank/DDBJ databases">
        <title>Salinarimonas rosea gen. nov., sp. nov., a new member of the a-2 subgroup of the Proteobacteria.</title>
        <authorList>
            <person name="Liu J."/>
        </authorList>
    </citation>
    <scope>NUCLEOTIDE SEQUENCE [LARGE SCALE GENOMIC DNA]</scope>
    <source>
        <strain evidence="2 3">BN140002</strain>
    </source>
</reference>
<name>A0A5B2V820_9HYPH</name>
<accession>A0A5B2V820</accession>
<proteinExistence type="predicted"/>
<feature type="domain" description="YjiS-like" evidence="1">
    <location>
        <begin position="38"/>
        <end position="64"/>
    </location>
</feature>
<gene>
    <name evidence="2" type="ORF">F0L46_23535</name>
</gene>